<dbReference type="CDD" id="cd08422">
    <property type="entry name" value="PBP2_CrgA_like"/>
    <property type="match status" value="1"/>
</dbReference>
<dbReference type="SUPFAM" id="SSF46785">
    <property type="entry name" value="Winged helix' DNA-binding domain"/>
    <property type="match status" value="1"/>
</dbReference>
<proteinExistence type="inferred from homology"/>
<reference evidence="6" key="1">
    <citation type="submission" date="2021-12" db="EMBL/GenBank/DDBJ databases">
        <title>Enterovibrio ZSDZ35 sp. nov. and Enterovibrio ZSDZ42 sp. nov., isolated from coastal seawater in Qingdao.</title>
        <authorList>
            <person name="Zhang P."/>
        </authorList>
    </citation>
    <scope>NUCLEOTIDE SEQUENCE</scope>
    <source>
        <strain evidence="6">ZSDZ42</strain>
    </source>
</reference>
<evidence type="ECO:0000313" key="6">
    <source>
        <dbReference type="EMBL" id="MDD1791786.1"/>
    </source>
</evidence>
<dbReference type="InterPro" id="IPR036390">
    <property type="entry name" value="WH_DNA-bd_sf"/>
</dbReference>
<dbReference type="Pfam" id="PF00126">
    <property type="entry name" value="HTH_1"/>
    <property type="match status" value="1"/>
</dbReference>
<evidence type="ECO:0000313" key="7">
    <source>
        <dbReference type="Proteomes" id="UP001149400"/>
    </source>
</evidence>
<dbReference type="PRINTS" id="PR00039">
    <property type="entry name" value="HTHLYSR"/>
</dbReference>
<keyword evidence="2" id="KW-0805">Transcription regulation</keyword>
<dbReference type="Gene3D" id="1.10.10.10">
    <property type="entry name" value="Winged helix-like DNA-binding domain superfamily/Winged helix DNA-binding domain"/>
    <property type="match status" value="1"/>
</dbReference>
<evidence type="ECO:0000256" key="1">
    <source>
        <dbReference type="ARBA" id="ARBA00009437"/>
    </source>
</evidence>
<dbReference type="SUPFAM" id="SSF53850">
    <property type="entry name" value="Periplasmic binding protein-like II"/>
    <property type="match status" value="1"/>
</dbReference>
<sequence>MLNERMQELVLFSHINRQGSLSAAAQHLGISRSSVSKQLAALEKKIGARLFNRTTRKIMLTDVGRKVLQEAHNVELALQRIEHISEDSRSVVAGELTVSCPAAQGRIHIAPLMTEFLNRYPSVSVNLQLEDRVVDMVAENIDVSIRVGYLPDSTLIARKLSDVSWVLCASPTYLETAPSLDKPSDLLNHPCLYYRSAKVTMNTWSFSSNDGEEEITVSGPFAVNDPGVLVSAALDHAGVLLLDKGLLGSTIEEGKLVPLLEEYQAIGGLPTYVVYPEREYIPAKTRALVDFLLEKVPAAIHRAHEIRSLT</sequence>
<dbReference type="InterPro" id="IPR005119">
    <property type="entry name" value="LysR_subst-bd"/>
</dbReference>
<keyword evidence="3" id="KW-0238">DNA-binding</keyword>
<comment type="similarity">
    <text evidence="1">Belongs to the LysR transcriptional regulatory family.</text>
</comment>
<keyword evidence="4" id="KW-0804">Transcription</keyword>
<gene>
    <name evidence="6" type="ORF">LRP50_01410</name>
</gene>
<feature type="domain" description="HTH lysR-type" evidence="5">
    <location>
        <begin position="4"/>
        <end position="61"/>
    </location>
</feature>
<dbReference type="Pfam" id="PF03466">
    <property type="entry name" value="LysR_substrate"/>
    <property type="match status" value="1"/>
</dbReference>
<dbReference type="RefSeq" id="WP_274162728.1">
    <property type="nucleotide sequence ID" value="NZ_JAJUBC010000001.1"/>
</dbReference>
<evidence type="ECO:0000259" key="5">
    <source>
        <dbReference type="PROSITE" id="PS50931"/>
    </source>
</evidence>
<evidence type="ECO:0000256" key="4">
    <source>
        <dbReference type="ARBA" id="ARBA00023163"/>
    </source>
</evidence>
<evidence type="ECO:0000256" key="2">
    <source>
        <dbReference type="ARBA" id="ARBA00023015"/>
    </source>
</evidence>
<accession>A0ABT5QW85</accession>
<dbReference type="PANTHER" id="PTHR30537:SF5">
    <property type="entry name" value="HTH-TYPE TRANSCRIPTIONAL ACTIVATOR TTDR-RELATED"/>
    <property type="match status" value="1"/>
</dbReference>
<dbReference type="PANTHER" id="PTHR30537">
    <property type="entry name" value="HTH-TYPE TRANSCRIPTIONAL REGULATOR"/>
    <property type="match status" value="1"/>
</dbReference>
<organism evidence="6 7">
    <name type="scientific">Enterovibrio gelatinilyticus</name>
    <dbReference type="NCBI Taxonomy" id="2899819"/>
    <lineage>
        <taxon>Bacteria</taxon>
        <taxon>Pseudomonadati</taxon>
        <taxon>Pseudomonadota</taxon>
        <taxon>Gammaproteobacteria</taxon>
        <taxon>Vibrionales</taxon>
        <taxon>Vibrionaceae</taxon>
        <taxon>Enterovibrio</taxon>
    </lineage>
</organism>
<dbReference type="Proteomes" id="UP001149400">
    <property type="component" value="Unassembled WGS sequence"/>
</dbReference>
<name>A0ABT5QW85_9GAMM</name>
<dbReference type="Gene3D" id="3.40.190.290">
    <property type="match status" value="1"/>
</dbReference>
<dbReference type="InterPro" id="IPR000847">
    <property type="entry name" value="LysR_HTH_N"/>
</dbReference>
<comment type="caution">
    <text evidence="6">The sequence shown here is derived from an EMBL/GenBank/DDBJ whole genome shotgun (WGS) entry which is preliminary data.</text>
</comment>
<dbReference type="EMBL" id="JAJUBC010000001">
    <property type="protein sequence ID" value="MDD1791786.1"/>
    <property type="molecule type" value="Genomic_DNA"/>
</dbReference>
<protein>
    <submittedName>
        <fullName evidence="6">LysR family transcriptional regulator</fullName>
    </submittedName>
</protein>
<dbReference type="PROSITE" id="PS50931">
    <property type="entry name" value="HTH_LYSR"/>
    <property type="match status" value="1"/>
</dbReference>
<keyword evidence="7" id="KW-1185">Reference proteome</keyword>
<evidence type="ECO:0000256" key="3">
    <source>
        <dbReference type="ARBA" id="ARBA00023125"/>
    </source>
</evidence>
<dbReference type="InterPro" id="IPR036388">
    <property type="entry name" value="WH-like_DNA-bd_sf"/>
</dbReference>
<dbReference type="InterPro" id="IPR058163">
    <property type="entry name" value="LysR-type_TF_proteobact-type"/>
</dbReference>